<proteinExistence type="predicted"/>
<dbReference type="EMBL" id="JAFBMS010000048">
    <property type="protein sequence ID" value="KAG9339964.1"/>
    <property type="molecule type" value="Genomic_DNA"/>
</dbReference>
<comment type="caution">
    <text evidence="1">The sequence shown here is derived from an EMBL/GenBank/DDBJ whole genome shotgun (WGS) entry which is preliminary data.</text>
</comment>
<keyword evidence="2" id="KW-1185">Reference proteome</keyword>
<accession>A0A8T2NIX6</accession>
<protein>
    <submittedName>
        <fullName evidence="1">Uncharacterized protein</fullName>
    </submittedName>
</protein>
<gene>
    <name evidence="1" type="ORF">JZ751_022279</name>
</gene>
<dbReference type="AlphaFoldDB" id="A0A8T2NIX6"/>
<evidence type="ECO:0000313" key="1">
    <source>
        <dbReference type="EMBL" id="KAG9339964.1"/>
    </source>
</evidence>
<organism evidence="1 2">
    <name type="scientific">Albula glossodonta</name>
    <name type="common">roundjaw bonefish</name>
    <dbReference type="NCBI Taxonomy" id="121402"/>
    <lineage>
        <taxon>Eukaryota</taxon>
        <taxon>Metazoa</taxon>
        <taxon>Chordata</taxon>
        <taxon>Craniata</taxon>
        <taxon>Vertebrata</taxon>
        <taxon>Euteleostomi</taxon>
        <taxon>Actinopterygii</taxon>
        <taxon>Neopterygii</taxon>
        <taxon>Teleostei</taxon>
        <taxon>Albuliformes</taxon>
        <taxon>Albulidae</taxon>
        <taxon>Albula</taxon>
    </lineage>
</organism>
<name>A0A8T2NIX6_9TELE</name>
<evidence type="ECO:0000313" key="2">
    <source>
        <dbReference type="Proteomes" id="UP000824540"/>
    </source>
</evidence>
<reference evidence="1" key="1">
    <citation type="thesis" date="2021" institute="BYU ScholarsArchive" country="Provo, UT, USA">
        <title>Applications of and Algorithms for Genome Assembly and Genomic Analyses with an Emphasis on Marine Teleosts.</title>
        <authorList>
            <person name="Pickett B.D."/>
        </authorList>
    </citation>
    <scope>NUCLEOTIDE SEQUENCE</scope>
    <source>
        <strain evidence="1">HI-2016</strain>
    </source>
</reference>
<dbReference type="OrthoDB" id="10441594at2759"/>
<dbReference type="Proteomes" id="UP000824540">
    <property type="component" value="Unassembled WGS sequence"/>
</dbReference>
<sequence>MQMKVKAKTWPWHLNCLLMSANLIGWGGYIQSLHKDTPRQPCLEARGRASLDCLTSILSASSKTPQEVTGVSQRRKGGEECSFMHVGRSRISNEGGKRPIFLCLRQEI</sequence>